<dbReference type="InterPro" id="IPR018708">
    <property type="entry name" value="DUF2225"/>
</dbReference>
<dbReference type="Gene3D" id="1.25.40.10">
    <property type="entry name" value="Tetratricopeptide repeat domain"/>
    <property type="match status" value="1"/>
</dbReference>
<dbReference type="eggNOG" id="COG1655">
    <property type="taxonomic scope" value="Bacteria"/>
</dbReference>
<dbReference type="AlphaFoldDB" id="L0EAQ8"/>
<dbReference type="Proteomes" id="UP000010795">
    <property type="component" value="Chromosome"/>
</dbReference>
<dbReference type="HOGENOM" id="CLU_074582_1_0_9"/>
<evidence type="ECO:0000313" key="1">
    <source>
        <dbReference type="EMBL" id="AGA56786.1"/>
    </source>
</evidence>
<dbReference type="OrthoDB" id="9780343at2"/>
<gene>
    <name evidence="1" type="ordered locus">Theco_0576</name>
</gene>
<dbReference type="SUPFAM" id="SSF48452">
    <property type="entry name" value="TPR-like"/>
    <property type="match status" value="1"/>
</dbReference>
<dbReference type="EMBL" id="CP003255">
    <property type="protein sequence ID" value="AGA56786.1"/>
    <property type="molecule type" value="Genomic_DNA"/>
</dbReference>
<reference evidence="2" key="1">
    <citation type="submission" date="2012-01" db="EMBL/GenBank/DDBJ databases">
        <title>Complete sequence of chromosome of Thermobacillus composti KWC4.</title>
        <authorList>
            <person name="Lucas S."/>
            <person name="Han J."/>
            <person name="Lapidus A."/>
            <person name="Cheng J.-F."/>
            <person name="Goodwin L."/>
            <person name="Pitluck S."/>
            <person name="Peters L."/>
            <person name="Ovchinnikova G."/>
            <person name="Teshima H."/>
            <person name="Detter J.C."/>
            <person name="Han C."/>
            <person name="Tapia R."/>
            <person name="Land M."/>
            <person name="Hauser L."/>
            <person name="Kyrpides N."/>
            <person name="Ivanova N."/>
            <person name="Pagani I."/>
            <person name="Anderson I."/>
            <person name="Woyke T."/>
        </authorList>
    </citation>
    <scope>NUCLEOTIDE SEQUENCE [LARGE SCALE GENOMIC DNA]</scope>
    <source>
        <strain evidence="2">DSM 18247 / JCM 13945 / KWC4</strain>
    </source>
</reference>
<accession>L0EAQ8</accession>
<dbReference type="KEGG" id="tco:Theco_0576"/>
<dbReference type="STRING" id="717605.Theco_0576"/>
<evidence type="ECO:0008006" key="3">
    <source>
        <dbReference type="Google" id="ProtNLM"/>
    </source>
</evidence>
<name>L0EAQ8_THECK</name>
<evidence type="ECO:0000313" key="2">
    <source>
        <dbReference type="Proteomes" id="UP000010795"/>
    </source>
</evidence>
<proteinExistence type="predicted"/>
<dbReference type="InterPro" id="IPR011990">
    <property type="entry name" value="TPR-like_helical_dom_sf"/>
</dbReference>
<organism evidence="1 2">
    <name type="scientific">Thermobacillus composti (strain DSM 18247 / JCM 13945 / KWC4)</name>
    <dbReference type="NCBI Taxonomy" id="717605"/>
    <lineage>
        <taxon>Bacteria</taxon>
        <taxon>Bacillati</taxon>
        <taxon>Bacillota</taxon>
        <taxon>Bacilli</taxon>
        <taxon>Bacillales</taxon>
        <taxon>Paenibacillaceae</taxon>
        <taxon>Thermobacillus</taxon>
    </lineage>
</organism>
<dbReference type="RefSeq" id="WP_015253550.1">
    <property type="nucleotide sequence ID" value="NC_019897.1"/>
</dbReference>
<sequence length="233" mass="27773">MIDPLFQVKVQCPCCENTFSSSRVRPSFRKVTRTDSDFCSHYRDEVNPDFYVVRVCPNCGYASTENSLQELTPRQKELYKNRIGKSWVRRDYGGQRTWEEALDCYKLALLCAQTVGDKDRVIAGLLHHIAWMYRLRDNQEQERRFLRYALEAYIRVYELEGVNIDNARLMYLIGELYRRLDEPYEAVRWFSRVVNDKRIMDAGMIKASREAWQNIRQEMLEKKMELPDEVELL</sequence>
<dbReference type="Pfam" id="PF09986">
    <property type="entry name" value="DUF2225"/>
    <property type="match status" value="1"/>
</dbReference>
<keyword evidence="2" id="KW-1185">Reference proteome</keyword>
<protein>
    <recommendedName>
        <fullName evidence="3">DUF2225 domain-containing protein</fullName>
    </recommendedName>
</protein>